<evidence type="ECO:0000313" key="2">
    <source>
        <dbReference type="EMBL" id="MBB3196784.1"/>
    </source>
</evidence>
<name>A0ABR6GZW8_9BURK</name>
<dbReference type="InterPro" id="IPR002850">
    <property type="entry name" value="PIN_toxin-like"/>
</dbReference>
<dbReference type="PANTHER" id="PTHR34610:SF4">
    <property type="entry name" value="SLL8027 PROTEIN"/>
    <property type="match status" value="1"/>
</dbReference>
<dbReference type="Pfam" id="PF13470">
    <property type="entry name" value="PIN_3"/>
    <property type="match status" value="1"/>
</dbReference>
<feature type="domain" description="PIN" evidence="1">
    <location>
        <begin position="11"/>
        <end position="119"/>
    </location>
</feature>
<comment type="caution">
    <text evidence="2">The sequence shown here is derived from an EMBL/GenBank/DDBJ whole genome shotgun (WGS) entry which is preliminary data.</text>
</comment>
<evidence type="ECO:0000259" key="1">
    <source>
        <dbReference type="Pfam" id="PF13470"/>
    </source>
</evidence>
<organism evidence="2 3">
    <name type="scientific">Roseateles terrae</name>
    <dbReference type="NCBI Taxonomy" id="431060"/>
    <lineage>
        <taxon>Bacteria</taxon>
        <taxon>Pseudomonadati</taxon>
        <taxon>Pseudomonadota</taxon>
        <taxon>Betaproteobacteria</taxon>
        <taxon>Burkholderiales</taxon>
        <taxon>Sphaerotilaceae</taxon>
        <taxon>Roseateles</taxon>
    </lineage>
</organism>
<dbReference type="RefSeq" id="WP_088453933.1">
    <property type="nucleotide sequence ID" value="NZ_JACHXO010000009.1"/>
</dbReference>
<reference evidence="2 3" key="1">
    <citation type="submission" date="2020-08" db="EMBL/GenBank/DDBJ databases">
        <title>Genomic Encyclopedia of Type Strains, Phase III (KMG-III): the genomes of soil and plant-associated and newly described type strains.</title>
        <authorList>
            <person name="Whitman W."/>
        </authorList>
    </citation>
    <scope>NUCLEOTIDE SEQUENCE [LARGE SCALE GENOMIC DNA]</scope>
    <source>
        <strain evidence="2 3">CECT 7247</strain>
    </source>
</reference>
<dbReference type="PANTHER" id="PTHR34610">
    <property type="entry name" value="SSL7007 PROTEIN"/>
    <property type="match status" value="1"/>
</dbReference>
<gene>
    <name evidence="2" type="ORF">FHS28_004209</name>
</gene>
<accession>A0ABR6GZW8</accession>
<dbReference type="InterPro" id="IPR002716">
    <property type="entry name" value="PIN_dom"/>
</dbReference>
<protein>
    <submittedName>
        <fullName evidence="2">Nucleic acid-binding protein</fullName>
    </submittedName>
</protein>
<proteinExistence type="predicted"/>
<keyword evidence="3" id="KW-1185">Reference proteome</keyword>
<sequence length="163" mass="18246">MSRSRPSSAVRVVLDPALVLRALLRSDDSSRQLRRAWQQGVIRPLLSAESAAQLMRALAYPPLRLSTDEREELLADYLPYVEAVRTEGMTRAAAHGLDPARLPLLQLARQGEARWIITGCQDLLAWSKGSARGPRELRELCTVVDVSSWYRVLTPSQRAQLLC</sequence>
<evidence type="ECO:0000313" key="3">
    <source>
        <dbReference type="Proteomes" id="UP000574369"/>
    </source>
</evidence>
<dbReference type="EMBL" id="JACHXO010000009">
    <property type="protein sequence ID" value="MBB3196784.1"/>
    <property type="molecule type" value="Genomic_DNA"/>
</dbReference>
<dbReference type="Proteomes" id="UP000574369">
    <property type="component" value="Unassembled WGS sequence"/>
</dbReference>